<sequence length="384" mass="44212">MHQRTYSRRKPVIADEPSKRKASAEGTPTSSMVNSGIVPSSLRALTSAIPDKEIRTDIRSFFEPIDSVPKFSEEAKLDSLHRASATTQRKRRLKFVVPERQVQPNISSGKPIPHSRPTRQRVLKLGKDFTQCKICGMVYAFWEKKSHELYHKRCIMEFNPLIKCKKATIYGQEFQGKRLCIQVLDRNTDASLRKFGEKALQFSSDNGLEMEQINPEVLWELISNPHDPCDPLHVFRFKLYTMFHDNKLAALLLAERIGYGVHEHEISKYIEGDNSSKQDLKIERAKVYPSKCTKQKVYMSVERIWVHDGHQRQGLATMLLDQARQNFIYPLSLSRNEVAISWPTEVGKRFFSRYFQGAFSESLENAHSSFLVNLSDTSSLLKDE</sequence>
<dbReference type="eggNOG" id="KOG3014">
    <property type="taxonomic scope" value="Eukaryota"/>
</dbReference>
<dbReference type="Pfam" id="PF13880">
    <property type="entry name" value="Acetyltransf_13"/>
    <property type="match status" value="1"/>
</dbReference>
<dbReference type="OrthoDB" id="428854at2759"/>
<reference evidence="3 4" key="1">
    <citation type="journal article" date="2010" name="Science">
        <title>Genome expansion and gene loss in powdery mildew fungi reveal tradeoffs in extreme parasitism.</title>
        <authorList>
            <person name="Spanu P.D."/>
            <person name="Abbott J.C."/>
            <person name="Amselem J."/>
            <person name="Burgis T.A."/>
            <person name="Soanes D.M."/>
            <person name="Stueber K."/>
            <person name="Ver Loren van Themaat E."/>
            <person name="Brown J.K.M."/>
            <person name="Butcher S.A."/>
            <person name="Gurr S.J."/>
            <person name="Lebrun M.-H."/>
            <person name="Ridout C.J."/>
            <person name="Schulze-Lefert P."/>
            <person name="Talbot N.J."/>
            <person name="Ahmadinejad N."/>
            <person name="Ametz C."/>
            <person name="Barton G.R."/>
            <person name="Benjdia M."/>
            <person name="Bidzinski P."/>
            <person name="Bindschedler L.V."/>
            <person name="Both M."/>
            <person name="Brewer M.T."/>
            <person name="Cadle-Davidson L."/>
            <person name="Cadle-Davidson M.M."/>
            <person name="Collemare J."/>
            <person name="Cramer R."/>
            <person name="Frenkel O."/>
            <person name="Godfrey D."/>
            <person name="Harriman J."/>
            <person name="Hoede C."/>
            <person name="King B.C."/>
            <person name="Klages S."/>
            <person name="Kleemann J."/>
            <person name="Knoll D."/>
            <person name="Koti P.S."/>
            <person name="Kreplak J."/>
            <person name="Lopez-Ruiz F.J."/>
            <person name="Lu X."/>
            <person name="Maekawa T."/>
            <person name="Mahanil S."/>
            <person name="Micali C."/>
            <person name="Milgroom M.G."/>
            <person name="Montana G."/>
            <person name="Noir S."/>
            <person name="O'Connell R.J."/>
            <person name="Oberhaensli S."/>
            <person name="Parlange F."/>
            <person name="Pedersen C."/>
            <person name="Quesneville H."/>
            <person name="Reinhardt R."/>
            <person name="Rott M."/>
            <person name="Sacristan S."/>
            <person name="Schmidt S.M."/>
            <person name="Schoen M."/>
            <person name="Skamnioti P."/>
            <person name="Sommer H."/>
            <person name="Stephens A."/>
            <person name="Takahara H."/>
            <person name="Thordal-Christensen H."/>
            <person name="Vigouroux M."/>
            <person name="Wessling R."/>
            <person name="Wicker T."/>
            <person name="Panstruga R."/>
        </authorList>
    </citation>
    <scope>NUCLEOTIDE SEQUENCE [LARGE SCALE GENOMIC DNA]</scope>
    <source>
        <strain evidence="3">DH14</strain>
    </source>
</reference>
<evidence type="ECO:0000313" key="3">
    <source>
        <dbReference type="EMBL" id="CCU74834.1"/>
    </source>
</evidence>
<dbReference type="PANTHER" id="PTHR45884">
    <property type="entry name" value="N-ACETYLTRANSFERASE ECO"/>
    <property type="match status" value="1"/>
</dbReference>
<feature type="domain" description="N-acetyltransferase ESCO acetyl-transferase" evidence="2">
    <location>
        <begin position="296"/>
        <end position="358"/>
    </location>
</feature>
<dbReference type="SUPFAM" id="SSF55729">
    <property type="entry name" value="Acyl-CoA N-acyltransferases (Nat)"/>
    <property type="match status" value="1"/>
</dbReference>
<dbReference type="GO" id="GO:0061733">
    <property type="term" value="F:protein-lysine-acetyltransferase activity"/>
    <property type="evidence" value="ECO:0007669"/>
    <property type="project" value="TreeGrafter"/>
</dbReference>
<dbReference type="STRING" id="546991.N1J6P8"/>
<dbReference type="InParanoid" id="N1J6P8"/>
<name>N1J6P8_BLUG1</name>
<dbReference type="GO" id="GO:0005634">
    <property type="term" value="C:nucleus"/>
    <property type="evidence" value="ECO:0007669"/>
    <property type="project" value="TreeGrafter"/>
</dbReference>
<dbReference type="GO" id="GO:0000785">
    <property type="term" value="C:chromatin"/>
    <property type="evidence" value="ECO:0007669"/>
    <property type="project" value="TreeGrafter"/>
</dbReference>
<keyword evidence="3" id="KW-0808">Transferase</keyword>
<dbReference type="AlphaFoldDB" id="N1J6P8"/>
<proteinExistence type="predicted"/>
<dbReference type="GO" id="GO:0007064">
    <property type="term" value="P:mitotic sister chromatid cohesion"/>
    <property type="evidence" value="ECO:0007669"/>
    <property type="project" value="TreeGrafter"/>
</dbReference>
<dbReference type="CDD" id="cd04301">
    <property type="entry name" value="NAT_SF"/>
    <property type="match status" value="1"/>
</dbReference>
<dbReference type="HOGENOM" id="CLU_719589_0_0_1"/>
<gene>
    <name evidence="3" type="ORF">BGHDH14_bghG000679000001001</name>
</gene>
<protein>
    <submittedName>
        <fullName evidence="3">Sister chromatid cohesion acetyltransferase Eco1</fullName>
    </submittedName>
</protein>
<feature type="region of interest" description="Disordered" evidence="1">
    <location>
        <begin position="1"/>
        <end position="35"/>
    </location>
</feature>
<dbReference type="Proteomes" id="UP000015441">
    <property type="component" value="Unassembled WGS sequence"/>
</dbReference>
<feature type="compositionally biased region" description="Basic residues" evidence="1">
    <location>
        <begin position="1"/>
        <end position="11"/>
    </location>
</feature>
<dbReference type="EMBL" id="CAUH01000679">
    <property type="protein sequence ID" value="CCU74834.1"/>
    <property type="molecule type" value="Genomic_DNA"/>
</dbReference>
<evidence type="ECO:0000256" key="1">
    <source>
        <dbReference type="SAM" id="MobiDB-lite"/>
    </source>
</evidence>
<dbReference type="InterPro" id="IPR016181">
    <property type="entry name" value="Acyl_CoA_acyltransferase"/>
</dbReference>
<feature type="compositionally biased region" description="Polar residues" evidence="1">
    <location>
        <begin position="26"/>
        <end position="35"/>
    </location>
</feature>
<accession>N1J6P8</accession>
<keyword evidence="4" id="KW-1185">Reference proteome</keyword>
<comment type="caution">
    <text evidence="3">The sequence shown here is derived from an EMBL/GenBank/DDBJ whole genome shotgun (WGS) entry which is preliminary data.</text>
</comment>
<dbReference type="InterPro" id="IPR028009">
    <property type="entry name" value="ESCO_Acetyltransf_dom"/>
</dbReference>
<evidence type="ECO:0000259" key="2">
    <source>
        <dbReference type="Pfam" id="PF13880"/>
    </source>
</evidence>
<dbReference type="PANTHER" id="PTHR45884:SF2">
    <property type="entry name" value="N-ACETYLTRANSFERASE ECO"/>
    <property type="match status" value="1"/>
</dbReference>
<evidence type="ECO:0000313" key="4">
    <source>
        <dbReference type="Proteomes" id="UP000015441"/>
    </source>
</evidence>
<organism evidence="3 4">
    <name type="scientific">Blumeria graminis f. sp. hordei (strain DH14)</name>
    <name type="common">Barley powdery mildew</name>
    <name type="synonym">Oidium monilioides f. sp. hordei</name>
    <dbReference type="NCBI Taxonomy" id="546991"/>
    <lineage>
        <taxon>Eukaryota</taxon>
        <taxon>Fungi</taxon>
        <taxon>Dikarya</taxon>
        <taxon>Ascomycota</taxon>
        <taxon>Pezizomycotina</taxon>
        <taxon>Leotiomycetes</taxon>
        <taxon>Erysiphales</taxon>
        <taxon>Erysiphaceae</taxon>
        <taxon>Blumeria</taxon>
        <taxon>Blumeria hordei</taxon>
    </lineage>
</organism>
<feature type="compositionally biased region" description="Basic and acidic residues" evidence="1">
    <location>
        <begin position="12"/>
        <end position="23"/>
    </location>
</feature>